<evidence type="ECO:0000313" key="1">
    <source>
        <dbReference type="EMBL" id="PNX87393.1"/>
    </source>
</evidence>
<gene>
    <name evidence="1" type="ORF">L195_g043481</name>
</gene>
<comment type="caution">
    <text evidence="1">The sequence shown here is derived from an EMBL/GenBank/DDBJ whole genome shotgun (WGS) entry which is preliminary data.</text>
</comment>
<dbReference type="Proteomes" id="UP000236291">
    <property type="component" value="Unassembled WGS sequence"/>
</dbReference>
<reference evidence="1 2" key="2">
    <citation type="journal article" date="2017" name="Front. Plant Sci.">
        <title>Gene Classification and Mining of Molecular Markers Useful in Red Clover (Trifolium pratense) Breeding.</title>
        <authorList>
            <person name="Istvanek J."/>
            <person name="Dluhosova J."/>
            <person name="Dluhos P."/>
            <person name="Patkova L."/>
            <person name="Nedelnik J."/>
            <person name="Repkova J."/>
        </authorList>
    </citation>
    <scope>NUCLEOTIDE SEQUENCE [LARGE SCALE GENOMIC DNA]</scope>
    <source>
        <strain evidence="2">cv. Tatra</strain>
        <tissue evidence="1">Young leaves</tissue>
    </source>
</reference>
<accession>A0A2K3M9F6</accession>
<organism evidence="1 2">
    <name type="scientific">Trifolium pratense</name>
    <name type="common">Red clover</name>
    <dbReference type="NCBI Taxonomy" id="57577"/>
    <lineage>
        <taxon>Eukaryota</taxon>
        <taxon>Viridiplantae</taxon>
        <taxon>Streptophyta</taxon>
        <taxon>Embryophyta</taxon>
        <taxon>Tracheophyta</taxon>
        <taxon>Spermatophyta</taxon>
        <taxon>Magnoliopsida</taxon>
        <taxon>eudicotyledons</taxon>
        <taxon>Gunneridae</taxon>
        <taxon>Pentapetalae</taxon>
        <taxon>rosids</taxon>
        <taxon>fabids</taxon>
        <taxon>Fabales</taxon>
        <taxon>Fabaceae</taxon>
        <taxon>Papilionoideae</taxon>
        <taxon>50 kb inversion clade</taxon>
        <taxon>NPAAA clade</taxon>
        <taxon>Hologalegina</taxon>
        <taxon>IRL clade</taxon>
        <taxon>Trifolieae</taxon>
        <taxon>Trifolium</taxon>
    </lineage>
</organism>
<dbReference type="EMBL" id="ASHM01053729">
    <property type="protein sequence ID" value="PNX87393.1"/>
    <property type="molecule type" value="Genomic_DNA"/>
</dbReference>
<sequence>MDLASSPKAEEIFLLISSSTAQMLKVQDRMSLLNGQGNLAFRNSRQWTSWLLSRLIALILTQRGAIYTPLM</sequence>
<name>A0A2K3M9F6_TRIPR</name>
<proteinExistence type="predicted"/>
<protein>
    <submittedName>
        <fullName evidence="1">Uncharacterized protein</fullName>
    </submittedName>
</protein>
<dbReference type="AlphaFoldDB" id="A0A2K3M9F6"/>
<evidence type="ECO:0000313" key="2">
    <source>
        <dbReference type="Proteomes" id="UP000236291"/>
    </source>
</evidence>
<reference evidence="1 2" key="1">
    <citation type="journal article" date="2014" name="Am. J. Bot.">
        <title>Genome assembly and annotation for red clover (Trifolium pratense; Fabaceae).</title>
        <authorList>
            <person name="Istvanek J."/>
            <person name="Jaros M."/>
            <person name="Krenek A."/>
            <person name="Repkova J."/>
        </authorList>
    </citation>
    <scope>NUCLEOTIDE SEQUENCE [LARGE SCALE GENOMIC DNA]</scope>
    <source>
        <strain evidence="2">cv. Tatra</strain>
        <tissue evidence="1">Young leaves</tissue>
    </source>
</reference>